<evidence type="ECO:0000313" key="2">
    <source>
        <dbReference type="Proteomes" id="UP001218638"/>
    </source>
</evidence>
<organism evidence="1 2">
    <name type="scientific">Synoicihabitans lomoniglobus</name>
    <dbReference type="NCBI Taxonomy" id="2909285"/>
    <lineage>
        <taxon>Bacteria</taxon>
        <taxon>Pseudomonadati</taxon>
        <taxon>Verrucomicrobiota</taxon>
        <taxon>Opitutia</taxon>
        <taxon>Opitutales</taxon>
        <taxon>Opitutaceae</taxon>
        <taxon>Synoicihabitans</taxon>
    </lineage>
</organism>
<sequence length="150" mass="16835">MNRRLLGFGNVRGWLSWGVLLVLLALGALSSAAALPDVLTGSWIMVDESPSLMHSRNREQFTIMGVSPGESQWSDGSFFLKWAGEPRPERGYYSLKNGRVWITTYRWVDNERERVEYRGTVAEGGKVEWEGVGVTSDGTKTTWSFTATKQ</sequence>
<name>A0AAE9ZTC0_9BACT</name>
<proteinExistence type="predicted"/>
<keyword evidence="2" id="KW-1185">Reference proteome</keyword>
<reference evidence="1" key="1">
    <citation type="submission" date="2023-03" db="EMBL/GenBank/DDBJ databases">
        <title>Lomoglobus Profundus gen. nov., sp. nov., a novel member of the phylum Verrucomicrobia, isolated from deep-marine sediment of South China Sea.</title>
        <authorList>
            <person name="Ahmad T."/>
            <person name="Ishaq S.E."/>
            <person name="Wang F."/>
        </authorList>
    </citation>
    <scope>NUCLEOTIDE SEQUENCE</scope>
    <source>
        <strain evidence="1">LMO-M01</strain>
    </source>
</reference>
<gene>
    <name evidence="1" type="ORF">PXH66_16310</name>
</gene>
<protein>
    <submittedName>
        <fullName evidence="1">Uncharacterized protein</fullName>
    </submittedName>
</protein>
<dbReference type="Proteomes" id="UP001218638">
    <property type="component" value="Chromosome"/>
</dbReference>
<dbReference type="AlphaFoldDB" id="A0AAE9ZTC0"/>
<dbReference type="RefSeq" id="WP_330930605.1">
    <property type="nucleotide sequence ID" value="NZ_CP119075.1"/>
</dbReference>
<evidence type="ECO:0000313" key="1">
    <source>
        <dbReference type="EMBL" id="WED63901.1"/>
    </source>
</evidence>
<dbReference type="KEGG" id="slom:PXH66_16310"/>
<dbReference type="EMBL" id="CP119075">
    <property type="protein sequence ID" value="WED63901.1"/>
    <property type="molecule type" value="Genomic_DNA"/>
</dbReference>
<accession>A0AAE9ZTC0</accession>